<dbReference type="AlphaFoldDB" id="A0A6P4EAF6"/>
<proteinExistence type="predicted"/>
<dbReference type="OrthoDB" id="7863853at2759"/>
<accession>A0A6P4EAF6</accession>
<keyword evidence="1" id="KW-0732">Signal</keyword>
<evidence type="ECO:0000313" key="2">
    <source>
        <dbReference type="RefSeq" id="XP_016973544.1"/>
    </source>
</evidence>
<name>A0A6P4EAF6_DRORH</name>
<feature type="signal peptide" evidence="1">
    <location>
        <begin position="1"/>
        <end position="22"/>
    </location>
</feature>
<gene>
    <name evidence="2" type="primary">LOC108040545</name>
</gene>
<evidence type="ECO:0000256" key="1">
    <source>
        <dbReference type="SAM" id="SignalP"/>
    </source>
</evidence>
<feature type="chain" id="PRO_5027908618" evidence="1">
    <location>
        <begin position="23"/>
        <end position="158"/>
    </location>
</feature>
<organism evidence="2">
    <name type="scientific">Drosophila rhopaloa</name>
    <name type="common">Fruit fly</name>
    <dbReference type="NCBI Taxonomy" id="1041015"/>
    <lineage>
        <taxon>Eukaryota</taxon>
        <taxon>Metazoa</taxon>
        <taxon>Ecdysozoa</taxon>
        <taxon>Arthropoda</taxon>
        <taxon>Hexapoda</taxon>
        <taxon>Insecta</taxon>
        <taxon>Pterygota</taxon>
        <taxon>Neoptera</taxon>
        <taxon>Endopterygota</taxon>
        <taxon>Diptera</taxon>
        <taxon>Brachycera</taxon>
        <taxon>Muscomorpha</taxon>
        <taxon>Ephydroidea</taxon>
        <taxon>Drosophilidae</taxon>
        <taxon>Drosophila</taxon>
        <taxon>Sophophora</taxon>
    </lineage>
</organism>
<protein>
    <submittedName>
        <fullName evidence="2">Uncharacterized protein LOC108040545</fullName>
    </submittedName>
</protein>
<reference evidence="2" key="1">
    <citation type="submission" date="2025-08" db="UniProtKB">
        <authorList>
            <consortium name="RefSeq"/>
        </authorList>
    </citation>
    <scope>IDENTIFICATION</scope>
</reference>
<sequence>MDLPSSIIIIALSLTFLSRGASEHPQLVFLNKIIEKLDEFDEVRTMLVLHHNESRNCALHGFHQTKIPTLRFDQLAIVEVRKHFNHNAVSLVCICNDSDTSLLDTLAEDTDNMRQEPIILWIQANVTQQLLNEISNQSEKHDFLFMLILEWGKILINQ</sequence>
<dbReference type="RefSeq" id="XP_016973544.1">
    <property type="nucleotide sequence ID" value="XM_017118055.1"/>
</dbReference>